<comment type="caution">
    <text evidence="2">The sequence shown here is derived from an EMBL/GenBank/DDBJ whole genome shotgun (WGS) entry which is preliminary data.</text>
</comment>
<sequence>MSRVFAAPRAVEQTCSGDAIWVVELQPYEIACNGMTVITTVTRTYTKHSWTSDVPGQHHESSGPSSHSSDDLDHSDYHGSPRYPDKSGYSDPAVASVYAPACVGCVTITTTAATPFCTTIAPSSKEGISTVITCLGPKTIIERPFCRGCVTLTTTRSVPCVTTVPPASSGGNTTVLTCAGPQTVTVTANVPETRTLPPPSGCELCTATVFVPSAMHITVITTGWIPGTTTLPAPAGCTESCTETVIVTKSPFPEPSTISTTTGSPRGSPTMLPSSCTKSCTGAVIAINSTRTGPFMTETTTGQTAGTTNHLPHSSCTGPCTGIAVIIVGSSTSPFTTLSTSGTATLSNTSECTSCTGTFIATLAPSNEPTGTSTTIFTTSSAASTTTILQESNYSSCSDTVVLDPSASYPTYSATVRTTDDPFTGPYETRTTTGPVEATTTRTPSSDCSTCDDTIVATEVITRTTAGPVIGTTSLSIPPDCPSCTTAPMTDVQSNS</sequence>
<organism evidence="2 3">
    <name type="scientific">Fusarium agapanthi</name>
    <dbReference type="NCBI Taxonomy" id="1803897"/>
    <lineage>
        <taxon>Eukaryota</taxon>
        <taxon>Fungi</taxon>
        <taxon>Dikarya</taxon>
        <taxon>Ascomycota</taxon>
        <taxon>Pezizomycotina</taxon>
        <taxon>Sordariomycetes</taxon>
        <taxon>Hypocreomycetidae</taxon>
        <taxon>Hypocreales</taxon>
        <taxon>Nectriaceae</taxon>
        <taxon>Fusarium</taxon>
        <taxon>Fusarium fujikuroi species complex</taxon>
    </lineage>
</organism>
<feature type="region of interest" description="Disordered" evidence="1">
    <location>
        <begin position="252"/>
        <end position="271"/>
    </location>
</feature>
<feature type="non-terminal residue" evidence="2">
    <location>
        <position position="496"/>
    </location>
</feature>
<dbReference type="EMBL" id="LUFC02002056">
    <property type="protein sequence ID" value="KAF4472978.1"/>
    <property type="molecule type" value="Genomic_DNA"/>
</dbReference>
<feature type="compositionally biased region" description="Polar residues" evidence="1">
    <location>
        <begin position="429"/>
        <end position="445"/>
    </location>
</feature>
<gene>
    <name evidence="2" type="ORF">FAGAP_13478</name>
</gene>
<dbReference type="OrthoDB" id="5106940at2759"/>
<reference evidence="2" key="1">
    <citation type="submission" date="2020-01" db="EMBL/GenBank/DDBJ databases">
        <title>Identification and distribution of gene clusters putatively required for synthesis of sphingolipid metabolism inhibitors in phylogenetically diverse species of the filamentous fungus Fusarium.</title>
        <authorList>
            <person name="Kim H.-S."/>
            <person name="Busman M."/>
            <person name="Brown D.W."/>
            <person name="Divon H."/>
            <person name="Uhlig S."/>
            <person name="Proctor R.H."/>
        </authorList>
    </citation>
    <scope>NUCLEOTIDE SEQUENCE</scope>
    <source>
        <strain evidence="2">NRRL 31653</strain>
    </source>
</reference>
<feature type="compositionally biased region" description="Low complexity" evidence="1">
    <location>
        <begin position="255"/>
        <end position="270"/>
    </location>
</feature>
<feature type="region of interest" description="Disordered" evidence="1">
    <location>
        <begin position="50"/>
        <end position="86"/>
    </location>
</feature>
<feature type="compositionally biased region" description="Basic and acidic residues" evidence="1">
    <location>
        <begin position="68"/>
        <end position="85"/>
    </location>
</feature>
<proteinExistence type="predicted"/>
<accession>A0A9P5AX88</accession>
<dbReference type="AlphaFoldDB" id="A0A9P5AX88"/>
<dbReference type="Proteomes" id="UP000737391">
    <property type="component" value="Unassembled WGS sequence"/>
</dbReference>
<feature type="region of interest" description="Disordered" evidence="1">
    <location>
        <begin position="413"/>
        <end position="445"/>
    </location>
</feature>
<keyword evidence="3" id="KW-1185">Reference proteome</keyword>
<evidence type="ECO:0000313" key="2">
    <source>
        <dbReference type="EMBL" id="KAF4472978.1"/>
    </source>
</evidence>
<name>A0A9P5AX88_9HYPO</name>
<evidence type="ECO:0000313" key="3">
    <source>
        <dbReference type="Proteomes" id="UP000737391"/>
    </source>
</evidence>
<evidence type="ECO:0000256" key="1">
    <source>
        <dbReference type="SAM" id="MobiDB-lite"/>
    </source>
</evidence>
<protein>
    <submittedName>
        <fullName evidence="2">FLO9-Lectin, expressed and involved in flocculation</fullName>
    </submittedName>
</protein>